<sequence>MLTRGISSSIYSGLAFALYPHSSQGGVWKNTEDEILKAAISKYGKNQWARISSLLARWMEWLDPAIKKTEWSKEEDEKLLHLAKLMPTQWRTIAPIVGRTANQCLERYQKLLDEAERAEHEELGLAGVDDAGPSADDVRRLRPGEVDPDPENRPARPDPIDMDEDEKEMLSEARARLANTQGKKAKRKARERQLEEARRLAILQKKRELKAAGILMRAKPKKNGMDYMADIPFEKQPAAGFYDTSDEKAKRVAAPTGKSMRDLEIQNRRKDRETAEARDKKRKAQNKDANADAMSHFVPSKDALLQQRREEQQISKRRKLVLPGPQVSESELEDLVKIGRAGESARAMVDENGNEASQGLLGEYSALGNARDARTPRTAPQHDNVMAEARNLRNLTAQQTPLLGEENTPMRELVGRTGFEGATPAGQVAATPNPLATPFRAGQTDVSATPASSVGATPLRTPMRDSLSINDENASIYGATPREERHRLHDVKRQLRAGFSSLPQPKNEYELVLPEEQEDEEDTAGESAEVAAAMRIEDRSEREARLKELREKEAKLELERRSQAVKRGLPRPAEVDAAALLAQLDIEAKDSDAPQQDDKWRREAERAVTYEMIRLLEHDSIAYPVAGSRRAGGGKSSLPRIADEELAAARKVVHDEIAQSVGLPGASEKTLRRTVALSVEDFEKNWRPSYERLAFDARSNRYVDKESLSDAERIAGFRALIESNRDKMASESAKAAKVEKRLGQILGGYVARSKTLAGKLSENYDELARTRIELESFARLATNEEGAIVRRTESLRDEVEKLERKERDGQSRFRELLELKDRLEAECQEMELLEAERINEQALASMDDA</sequence>
<dbReference type="PROSITE" id="PS51294">
    <property type="entry name" value="HTH_MYB"/>
    <property type="match status" value="2"/>
</dbReference>
<dbReference type="InterPro" id="IPR001005">
    <property type="entry name" value="SANT/Myb"/>
</dbReference>
<evidence type="ECO:0000256" key="6">
    <source>
        <dbReference type="ARBA" id="ARBA00023187"/>
    </source>
</evidence>
<evidence type="ECO:0000256" key="2">
    <source>
        <dbReference type="ARBA" id="ARBA00022664"/>
    </source>
</evidence>
<dbReference type="GO" id="GO:0003677">
    <property type="term" value="F:DNA binding"/>
    <property type="evidence" value="ECO:0007669"/>
    <property type="project" value="UniProtKB-KW"/>
</dbReference>
<dbReference type="AlphaFoldDB" id="A0A9P6W394"/>
<evidence type="ECO:0000256" key="9">
    <source>
        <dbReference type="SAM" id="MobiDB-lite"/>
    </source>
</evidence>
<dbReference type="PANTHER" id="PTHR45885">
    <property type="entry name" value="CELL DIVISION CYCLE 5-LIKE PROTEIN"/>
    <property type="match status" value="1"/>
</dbReference>
<accession>A0A9P6W394</accession>
<comment type="similarity">
    <text evidence="1">Belongs to the CEF1 family.</text>
</comment>
<dbReference type="GO" id="GO:0005681">
    <property type="term" value="C:spliceosomal complex"/>
    <property type="evidence" value="ECO:0007669"/>
    <property type="project" value="UniProtKB-KW"/>
</dbReference>
<dbReference type="Pfam" id="PF00249">
    <property type="entry name" value="Myb_DNA-binding"/>
    <property type="match status" value="2"/>
</dbReference>
<dbReference type="InterPro" id="IPR047242">
    <property type="entry name" value="CDC5L/Cef1"/>
</dbReference>
<feature type="domain" description="HTH myb-type" evidence="11">
    <location>
        <begin position="63"/>
        <end position="116"/>
    </location>
</feature>
<feature type="compositionally biased region" description="Basic and acidic residues" evidence="9">
    <location>
        <begin position="136"/>
        <end position="159"/>
    </location>
</feature>
<dbReference type="Proteomes" id="UP000777482">
    <property type="component" value="Unassembled WGS sequence"/>
</dbReference>
<reference evidence="12 13" key="1">
    <citation type="submission" date="2020-11" db="EMBL/GenBank/DDBJ databases">
        <title>Kefir isolates.</title>
        <authorList>
            <person name="Marcisauskas S."/>
            <person name="Kim Y."/>
            <person name="Blasche S."/>
        </authorList>
    </citation>
    <scope>NUCLEOTIDE SEQUENCE [LARGE SCALE GENOMIC DNA]</scope>
    <source>
        <strain evidence="12 13">KR</strain>
    </source>
</reference>
<dbReference type="SUPFAM" id="SSF46689">
    <property type="entry name" value="Homeodomain-like"/>
    <property type="match status" value="2"/>
</dbReference>
<feature type="region of interest" description="Disordered" evidence="9">
    <location>
        <begin position="251"/>
        <end position="291"/>
    </location>
</feature>
<keyword evidence="5" id="KW-0238">DNA-binding</keyword>
<feature type="domain" description="Myb-like" evidence="10">
    <location>
        <begin position="63"/>
        <end position="112"/>
    </location>
</feature>
<dbReference type="OrthoDB" id="1410009at2759"/>
<feature type="compositionally biased region" description="Basic and acidic residues" evidence="9">
    <location>
        <begin position="259"/>
        <end position="290"/>
    </location>
</feature>
<dbReference type="Gene3D" id="1.10.10.60">
    <property type="entry name" value="Homeodomain-like"/>
    <property type="match status" value="1"/>
</dbReference>
<dbReference type="InterPro" id="IPR017930">
    <property type="entry name" value="Myb_dom"/>
</dbReference>
<evidence type="ECO:0000256" key="7">
    <source>
        <dbReference type="ARBA" id="ARBA00023242"/>
    </source>
</evidence>
<evidence type="ECO:0000256" key="5">
    <source>
        <dbReference type="ARBA" id="ARBA00023125"/>
    </source>
</evidence>
<evidence type="ECO:0000313" key="12">
    <source>
        <dbReference type="EMBL" id="KAG0661279.1"/>
    </source>
</evidence>
<evidence type="ECO:0000256" key="4">
    <source>
        <dbReference type="ARBA" id="ARBA00022737"/>
    </source>
</evidence>
<evidence type="ECO:0000313" key="13">
    <source>
        <dbReference type="Proteomes" id="UP000777482"/>
    </source>
</evidence>
<evidence type="ECO:0000256" key="8">
    <source>
        <dbReference type="SAM" id="Coils"/>
    </source>
</evidence>
<dbReference type="SMART" id="SM00717">
    <property type="entry name" value="SANT"/>
    <property type="match status" value="2"/>
</dbReference>
<comment type="caution">
    <text evidence="12">The sequence shown here is derived from an EMBL/GenBank/DDBJ whole genome shotgun (WGS) entry which is preliminary data.</text>
</comment>
<dbReference type="GO" id="GO:0000974">
    <property type="term" value="C:Prp19 complex"/>
    <property type="evidence" value="ECO:0007669"/>
    <property type="project" value="InterPro"/>
</dbReference>
<keyword evidence="2" id="KW-0507">mRNA processing</keyword>
<feature type="coiled-coil region" evidence="8">
    <location>
        <begin position="792"/>
        <end position="836"/>
    </location>
</feature>
<keyword evidence="8" id="KW-0175">Coiled coil</keyword>
<dbReference type="InterPro" id="IPR021786">
    <property type="entry name" value="Cdc5p/Cef1_C"/>
</dbReference>
<evidence type="ECO:0000256" key="3">
    <source>
        <dbReference type="ARBA" id="ARBA00022728"/>
    </source>
</evidence>
<dbReference type="EMBL" id="PUHQ01000036">
    <property type="protein sequence ID" value="KAG0661279.1"/>
    <property type="molecule type" value="Genomic_DNA"/>
</dbReference>
<feature type="domain" description="HTH myb-type" evidence="11">
    <location>
        <begin position="24"/>
        <end position="55"/>
    </location>
</feature>
<dbReference type="InterPro" id="IPR009057">
    <property type="entry name" value="Homeodomain-like_sf"/>
</dbReference>
<feature type="region of interest" description="Disordered" evidence="9">
    <location>
        <begin position="123"/>
        <end position="169"/>
    </location>
</feature>
<dbReference type="GO" id="GO:0000398">
    <property type="term" value="P:mRNA splicing, via spliceosome"/>
    <property type="evidence" value="ECO:0007669"/>
    <property type="project" value="InterPro"/>
</dbReference>
<dbReference type="PANTHER" id="PTHR45885:SF1">
    <property type="entry name" value="CELL DIVISION CYCLE 5-LIKE PROTEIN"/>
    <property type="match status" value="1"/>
</dbReference>
<organism evidence="12 13">
    <name type="scientific">Rhodotorula mucilaginosa</name>
    <name type="common">Yeast</name>
    <name type="synonym">Rhodotorula rubra</name>
    <dbReference type="NCBI Taxonomy" id="5537"/>
    <lineage>
        <taxon>Eukaryota</taxon>
        <taxon>Fungi</taxon>
        <taxon>Dikarya</taxon>
        <taxon>Basidiomycota</taxon>
        <taxon>Pucciniomycotina</taxon>
        <taxon>Microbotryomycetes</taxon>
        <taxon>Sporidiobolales</taxon>
        <taxon>Sporidiobolaceae</taxon>
        <taxon>Rhodotorula</taxon>
    </lineage>
</organism>
<feature type="region of interest" description="Disordered" evidence="9">
    <location>
        <begin position="444"/>
        <end position="466"/>
    </location>
</feature>
<proteinExistence type="inferred from homology"/>
<dbReference type="Pfam" id="PF11831">
    <property type="entry name" value="Myb_Cef"/>
    <property type="match status" value="1"/>
</dbReference>
<keyword evidence="3" id="KW-0747">Spliceosome</keyword>
<name>A0A9P6W394_RHOMI</name>
<dbReference type="CDD" id="cd11659">
    <property type="entry name" value="SANT_CDC5_II"/>
    <property type="match status" value="1"/>
</dbReference>
<protein>
    <submittedName>
        <fullName evidence="12">Pre-mRNA-splicing factor cef1</fullName>
    </submittedName>
</protein>
<evidence type="ECO:0000259" key="11">
    <source>
        <dbReference type="PROSITE" id="PS51294"/>
    </source>
</evidence>
<dbReference type="PROSITE" id="PS50090">
    <property type="entry name" value="MYB_LIKE"/>
    <property type="match status" value="1"/>
</dbReference>
<evidence type="ECO:0000256" key="1">
    <source>
        <dbReference type="ARBA" id="ARBA00010506"/>
    </source>
</evidence>
<dbReference type="InterPro" id="IPR047240">
    <property type="entry name" value="SANT_CDC5L_II"/>
</dbReference>
<evidence type="ECO:0000259" key="10">
    <source>
        <dbReference type="PROSITE" id="PS50090"/>
    </source>
</evidence>
<keyword evidence="4" id="KW-0677">Repeat</keyword>
<keyword evidence="13" id="KW-1185">Reference proteome</keyword>
<feature type="coiled-coil region" evidence="8">
    <location>
        <begin position="539"/>
        <end position="566"/>
    </location>
</feature>
<keyword evidence="7" id="KW-0539">Nucleus</keyword>
<feature type="compositionally biased region" description="Polar residues" evidence="9">
    <location>
        <begin position="444"/>
        <end position="455"/>
    </location>
</feature>
<keyword evidence="6" id="KW-0508">mRNA splicing</keyword>
<gene>
    <name evidence="12" type="primary">CEF1</name>
    <name evidence="12" type="ORF">C6P46_004050</name>
</gene>